<evidence type="ECO:0000313" key="2">
    <source>
        <dbReference type="EMBL" id="POM64109.1"/>
    </source>
</evidence>
<organism evidence="2 3">
    <name type="scientific">Phytophthora palmivora</name>
    <dbReference type="NCBI Taxonomy" id="4796"/>
    <lineage>
        <taxon>Eukaryota</taxon>
        <taxon>Sar</taxon>
        <taxon>Stramenopiles</taxon>
        <taxon>Oomycota</taxon>
        <taxon>Peronosporomycetes</taxon>
        <taxon>Peronosporales</taxon>
        <taxon>Peronosporaceae</taxon>
        <taxon>Phytophthora</taxon>
    </lineage>
</organism>
<reference evidence="2 3" key="1">
    <citation type="journal article" date="2017" name="Genome Biol. Evol.">
        <title>Phytophthora megakarya and P. palmivora, closely related causal agents of cacao black pod rot, underwent increases in genome sizes and gene numbers by different mechanisms.</title>
        <authorList>
            <person name="Ali S.S."/>
            <person name="Shao J."/>
            <person name="Lary D.J."/>
            <person name="Kronmiller B."/>
            <person name="Shen D."/>
            <person name="Strem M.D."/>
            <person name="Amoako-Attah I."/>
            <person name="Akrofi A.Y."/>
            <person name="Begoude B.A."/>
            <person name="Ten Hoopen G.M."/>
            <person name="Coulibaly K."/>
            <person name="Kebe B.I."/>
            <person name="Melnick R.L."/>
            <person name="Guiltinan M.J."/>
            <person name="Tyler B.M."/>
            <person name="Meinhardt L.W."/>
            <person name="Bailey B.A."/>
        </authorList>
    </citation>
    <scope>NUCLEOTIDE SEQUENCE [LARGE SCALE GENOMIC DNA]</scope>
    <source>
        <strain evidence="3">sbr112.9</strain>
    </source>
</reference>
<dbReference type="OrthoDB" id="128023at2759"/>
<feature type="region of interest" description="Disordered" evidence="1">
    <location>
        <begin position="290"/>
        <end position="363"/>
    </location>
</feature>
<sequence length="363" mass="40767">MDLALTIVDGLRQIFELRDAIRRQRRENRKTYVQMMEIYVELQLSAPLQANPTLQRTATITKFAAAVTAFSSHLRKYHDMHPVVRMFKHTSMEEKRLKIVDEIDQLYRMLNLATAVTVMNGQASASMNAAKLFAKLEEMHGDIRLTHDEIHAAFLTRKQHLDVTKEKVLPGQEPVAGKCTSNRVVAERHYLTRQAPIKKEKNVRAVVKEKFNDETSPHVVENENVINDVEQSRVTTQEEEVPTAAQPALTTESMVEEVPQANDSVEAEVQIPVAELEQGVVGEKTQQNGFAELEQSTDIDDAEKEGSVGMQSTLTKDIASEAAEVKEENESTGQTSQLQPNVSSISDDSTLEKSLYDPFLTIH</sequence>
<dbReference type="EMBL" id="NCKW01011189">
    <property type="protein sequence ID" value="POM64109.1"/>
    <property type="molecule type" value="Genomic_DNA"/>
</dbReference>
<feature type="region of interest" description="Disordered" evidence="1">
    <location>
        <begin position="232"/>
        <end position="262"/>
    </location>
</feature>
<dbReference type="AlphaFoldDB" id="A0A2P4XEY4"/>
<feature type="compositionally biased region" description="Polar residues" evidence="1">
    <location>
        <begin position="331"/>
        <end position="348"/>
    </location>
</feature>
<protein>
    <submittedName>
        <fullName evidence="2">Uncharacterized protein</fullName>
    </submittedName>
</protein>
<name>A0A2P4XEY4_9STRA</name>
<keyword evidence="3" id="KW-1185">Reference proteome</keyword>
<gene>
    <name evidence="2" type="ORF">PHPALM_20405</name>
</gene>
<accession>A0A2P4XEY4</accession>
<dbReference type="Proteomes" id="UP000237271">
    <property type="component" value="Unassembled WGS sequence"/>
</dbReference>
<evidence type="ECO:0000313" key="3">
    <source>
        <dbReference type="Proteomes" id="UP000237271"/>
    </source>
</evidence>
<comment type="caution">
    <text evidence="2">The sequence shown here is derived from an EMBL/GenBank/DDBJ whole genome shotgun (WGS) entry which is preliminary data.</text>
</comment>
<proteinExistence type="predicted"/>
<evidence type="ECO:0000256" key="1">
    <source>
        <dbReference type="SAM" id="MobiDB-lite"/>
    </source>
</evidence>